<feature type="domain" description="Ion transport" evidence="7">
    <location>
        <begin position="22"/>
        <end position="236"/>
    </location>
</feature>
<dbReference type="PANTHER" id="PTHR10037:SF62">
    <property type="entry name" value="SODIUM CHANNEL PROTEIN 60E"/>
    <property type="match status" value="1"/>
</dbReference>
<dbReference type="InterPro" id="IPR005821">
    <property type="entry name" value="Ion_trans_dom"/>
</dbReference>
<dbReference type="SUPFAM" id="SSF81324">
    <property type="entry name" value="Voltage-gated potassium channels"/>
    <property type="match status" value="1"/>
</dbReference>
<evidence type="ECO:0000256" key="3">
    <source>
        <dbReference type="ARBA" id="ARBA00022989"/>
    </source>
</evidence>
<feature type="transmembrane region" description="Helical" evidence="6">
    <location>
        <begin position="20"/>
        <end position="40"/>
    </location>
</feature>
<feature type="transmembrane region" description="Helical" evidence="6">
    <location>
        <begin position="52"/>
        <end position="74"/>
    </location>
</feature>
<evidence type="ECO:0000256" key="6">
    <source>
        <dbReference type="SAM" id="Phobius"/>
    </source>
</evidence>
<sequence length="301" mass="32344">MAGSERRTPGSQWCARVTEAPAFSGGVFLLIVANAALLGVETYPGATARWGGALRATETLFLAAFTAELALRIAARGPRAFLRDPWNVFDLLVVGAAFFPLVRENATVLRLLRLARVLRTVRLLPHVRIILVAVVRALPGTLSFTLVGGLLAYVYAMLGWMLFAGDDPAHYGSIGRAMLSLFLLMTLDGLGDAVRTGLEVSRWTFLYFASYVLFASFLLVNLLIGVVITSLEEARQLESNRERQEAGGAEGEGEGEGEGGQGRDGPEEVRERIARLRAGLDELEASLGALDPPSGGSRGRS</sequence>
<dbReference type="RefSeq" id="WP_114914252.1">
    <property type="nucleotide sequence ID" value="NZ_CP031264.1"/>
</dbReference>
<accession>A0A345SUG9</accession>
<evidence type="ECO:0000313" key="8">
    <source>
        <dbReference type="EMBL" id="AXI77374.1"/>
    </source>
</evidence>
<name>A0A345SUG9_9ACTN</name>
<dbReference type="GO" id="GO:0001518">
    <property type="term" value="C:voltage-gated sodium channel complex"/>
    <property type="evidence" value="ECO:0007669"/>
    <property type="project" value="TreeGrafter"/>
</dbReference>
<protein>
    <submittedName>
        <fullName evidence="8">Ion transporter</fullName>
    </submittedName>
</protein>
<dbReference type="Proteomes" id="UP000249340">
    <property type="component" value="Chromosome"/>
</dbReference>
<dbReference type="Gene3D" id="1.20.120.350">
    <property type="entry name" value="Voltage-gated potassium channels. Chain C"/>
    <property type="match status" value="1"/>
</dbReference>
<reference evidence="9" key="1">
    <citation type="submission" date="2018-07" db="EMBL/GenBank/DDBJ databases">
        <title>Streptacidiphilus bronchialis DSM 106435 chromosome.</title>
        <authorList>
            <person name="Batra D."/>
            <person name="Gulvik C.A."/>
        </authorList>
    </citation>
    <scope>NUCLEOTIDE SEQUENCE [LARGE SCALE GENOMIC DNA]</scope>
    <source>
        <strain evidence="9">DSM 106435</strain>
    </source>
</reference>
<keyword evidence="2 6" id="KW-0812">Transmembrane</keyword>
<dbReference type="AlphaFoldDB" id="A0A345SUG9"/>
<gene>
    <name evidence="8" type="ORF">C7M71_007910</name>
</gene>
<keyword evidence="4 6" id="KW-0472">Membrane</keyword>
<evidence type="ECO:0000313" key="9">
    <source>
        <dbReference type="Proteomes" id="UP000249340"/>
    </source>
</evidence>
<evidence type="ECO:0000256" key="5">
    <source>
        <dbReference type="SAM" id="MobiDB-lite"/>
    </source>
</evidence>
<proteinExistence type="predicted"/>
<dbReference type="InterPro" id="IPR027359">
    <property type="entry name" value="Volt_channel_dom_sf"/>
</dbReference>
<feature type="region of interest" description="Disordered" evidence="5">
    <location>
        <begin position="238"/>
        <end position="268"/>
    </location>
</feature>
<dbReference type="KEGG" id="stri:C7M71_007910"/>
<dbReference type="EMBL" id="CP031264">
    <property type="protein sequence ID" value="AXI77374.1"/>
    <property type="molecule type" value="Genomic_DNA"/>
</dbReference>
<evidence type="ECO:0000259" key="7">
    <source>
        <dbReference type="Pfam" id="PF00520"/>
    </source>
</evidence>
<organism evidence="8 9">
    <name type="scientific">Peterkaempfera bronchialis</name>
    <dbReference type="NCBI Taxonomy" id="2126346"/>
    <lineage>
        <taxon>Bacteria</taxon>
        <taxon>Bacillati</taxon>
        <taxon>Actinomycetota</taxon>
        <taxon>Actinomycetes</taxon>
        <taxon>Kitasatosporales</taxon>
        <taxon>Streptomycetaceae</taxon>
        <taxon>Peterkaempfera</taxon>
    </lineage>
</organism>
<dbReference type="Pfam" id="PF00520">
    <property type="entry name" value="Ion_trans"/>
    <property type="match status" value="1"/>
</dbReference>
<feature type="transmembrane region" description="Helical" evidence="6">
    <location>
        <begin position="145"/>
        <end position="165"/>
    </location>
</feature>
<evidence type="ECO:0000256" key="4">
    <source>
        <dbReference type="ARBA" id="ARBA00023136"/>
    </source>
</evidence>
<evidence type="ECO:0000256" key="2">
    <source>
        <dbReference type="ARBA" id="ARBA00022692"/>
    </source>
</evidence>
<dbReference type="PANTHER" id="PTHR10037">
    <property type="entry name" value="VOLTAGE-GATED CATION CHANNEL CALCIUM AND SODIUM"/>
    <property type="match status" value="1"/>
</dbReference>
<keyword evidence="9" id="KW-1185">Reference proteome</keyword>
<feature type="transmembrane region" description="Helical" evidence="6">
    <location>
        <begin position="206"/>
        <end position="231"/>
    </location>
</feature>
<dbReference type="Gene3D" id="1.10.287.70">
    <property type="match status" value="1"/>
</dbReference>
<dbReference type="GO" id="GO:0005248">
    <property type="term" value="F:voltage-gated sodium channel activity"/>
    <property type="evidence" value="ECO:0007669"/>
    <property type="project" value="TreeGrafter"/>
</dbReference>
<evidence type="ECO:0000256" key="1">
    <source>
        <dbReference type="ARBA" id="ARBA00004141"/>
    </source>
</evidence>
<dbReference type="OrthoDB" id="5297065at2"/>
<comment type="subcellular location">
    <subcellularLocation>
        <location evidence="1">Membrane</location>
        <topology evidence="1">Multi-pass membrane protein</topology>
    </subcellularLocation>
</comment>
<dbReference type="InterPro" id="IPR043203">
    <property type="entry name" value="VGCC_Ca_Na"/>
</dbReference>
<keyword evidence="3 6" id="KW-1133">Transmembrane helix</keyword>